<dbReference type="NCBIfam" id="NF033542">
    <property type="entry name" value="transpos_IS110"/>
    <property type="match status" value="1"/>
</dbReference>
<protein>
    <submittedName>
        <fullName evidence="3">IS110 family transposase</fullName>
    </submittedName>
</protein>
<keyword evidence="4" id="KW-1185">Reference proteome</keyword>
<accession>A0ABX1SL48</accession>
<sequence>MAIVGGLDLHRKQITFEVLDADSGEVRRGRISPADRQLFRGWLGEFTDRHVELAVEGCTGWRFVIEECQAAGVVAHLAEPADVAALRGRRRHAKTDRIDARHLRDLLLDGRLPECWIPPQLVLETRAKVRLYKDLTDQRTGWQQRMHATLYHLGAPAQRGLLTGERDRLARIQGLSPAARQAISVALRVIAALDAEIAVVRAELVGFARRQPGCRALQAEFGIGALLSVVIWCEIGDARRFAHSRDVVRHAGLDITVYSSDGKRSPGRLSRQGVPLLRWALYEAGRCAARAASPDHIYYTQVAERLGGQRAALSVGRKLARRCYHRLRALDEQALAPPPPRRTGPPARAA</sequence>
<dbReference type="PANTHER" id="PTHR33055:SF13">
    <property type="entry name" value="TRANSPOSASE"/>
    <property type="match status" value="1"/>
</dbReference>
<evidence type="ECO:0000313" key="3">
    <source>
        <dbReference type="EMBL" id="NMI02282.1"/>
    </source>
</evidence>
<evidence type="ECO:0000313" key="4">
    <source>
        <dbReference type="Proteomes" id="UP000820669"/>
    </source>
</evidence>
<dbReference type="RefSeq" id="WP_169385780.1">
    <property type="nucleotide sequence ID" value="NZ_JAAXLA010000142.1"/>
</dbReference>
<dbReference type="InterPro" id="IPR003346">
    <property type="entry name" value="Transposase_20"/>
</dbReference>
<name>A0ABX1SL48_9PSEU</name>
<dbReference type="Pfam" id="PF01548">
    <property type="entry name" value="DEDD_Tnp_IS110"/>
    <property type="match status" value="1"/>
</dbReference>
<dbReference type="EMBL" id="JAAXLA010000142">
    <property type="protein sequence ID" value="NMI02282.1"/>
    <property type="molecule type" value="Genomic_DNA"/>
</dbReference>
<dbReference type="InterPro" id="IPR002525">
    <property type="entry name" value="Transp_IS110-like_N"/>
</dbReference>
<evidence type="ECO:0000259" key="2">
    <source>
        <dbReference type="Pfam" id="PF02371"/>
    </source>
</evidence>
<proteinExistence type="predicted"/>
<organism evidence="3 4">
    <name type="scientific">Pseudonocardia acidicola</name>
    <dbReference type="NCBI Taxonomy" id="2724939"/>
    <lineage>
        <taxon>Bacteria</taxon>
        <taxon>Bacillati</taxon>
        <taxon>Actinomycetota</taxon>
        <taxon>Actinomycetes</taxon>
        <taxon>Pseudonocardiales</taxon>
        <taxon>Pseudonocardiaceae</taxon>
        <taxon>Pseudonocardia</taxon>
    </lineage>
</organism>
<dbReference type="Proteomes" id="UP000820669">
    <property type="component" value="Unassembled WGS sequence"/>
</dbReference>
<feature type="domain" description="Transposase IS110-like N-terminal" evidence="1">
    <location>
        <begin position="6"/>
        <end position="150"/>
    </location>
</feature>
<comment type="caution">
    <text evidence="3">The sequence shown here is derived from an EMBL/GenBank/DDBJ whole genome shotgun (WGS) entry which is preliminary data.</text>
</comment>
<reference evidence="3 4" key="1">
    <citation type="submission" date="2020-04" db="EMBL/GenBank/DDBJ databases">
        <authorList>
            <person name="Klaysubun C."/>
            <person name="Duangmal K."/>
            <person name="Lipun K."/>
        </authorList>
    </citation>
    <scope>NUCLEOTIDE SEQUENCE [LARGE SCALE GENOMIC DNA]</scope>
    <source>
        <strain evidence="3 4">K10HN5</strain>
    </source>
</reference>
<dbReference type="Pfam" id="PF02371">
    <property type="entry name" value="Transposase_20"/>
    <property type="match status" value="1"/>
</dbReference>
<evidence type="ECO:0000259" key="1">
    <source>
        <dbReference type="Pfam" id="PF01548"/>
    </source>
</evidence>
<feature type="domain" description="Transposase IS116/IS110/IS902 C-terminal" evidence="2">
    <location>
        <begin position="215"/>
        <end position="295"/>
    </location>
</feature>
<gene>
    <name evidence="3" type="ORF">HF526_34110</name>
</gene>
<dbReference type="PANTHER" id="PTHR33055">
    <property type="entry name" value="TRANSPOSASE FOR INSERTION SEQUENCE ELEMENT IS1111A"/>
    <property type="match status" value="1"/>
</dbReference>
<dbReference type="InterPro" id="IPR047650">
    <property type="entry name" value="Transpos_IS110"/>
</dbReference>